<sequence>MTHLRALELSESRHVWVCWNSGCYSVLKVRRKDRVLTFAVLHLESKTGGLQI</sequence>
<accession>A0A1R3I1R4</accession>
<gene>
    <name evidence="1" type="ORF">CCACVL1_15612</name>
</gene>
<dbReference type="Proteomes" id="UP000188268">
    <property type="component" value="Unassembled WGS sequence"/>
</dbReference>
<protein>
    <submittedName>
        <fullName evidence="1">Uncharacterized protein</fullName>
    </submittedName>
</protein>
<dbReference type="AlphaFoldDB" id="A0A1R3I1R4"/>
<evidence type="ECO:0000313" key="1">
    <source>
        <dbReference type="EMBL" id="OMO76513.1"/>
    </source>
</evidence>
<reference evidence="1 2" key="1">
    <citation type="submission" date="2013-09" db="EMBL/GenBank/DDBJ databases">
        <title>Corchorus capsularis genome sequencing.</title>
        <authorList>
            <person name="Alam M."/>
            <person name="Haque M.S."/>
            <person name="Islam M.S."/>
            <person name="Emdad E.M."/>
            <person name="Islam M.M."/>
            <person name="Ahmed B."/>
            <person name="Halim A."/>
            <person name="Hossen Q.M.M."/>
            <person name="Hossain M.Z."/>
            <person name="Ahmed R."/>
            <person name="Khan M.M."/>
            <person name="Islam R."/>
            <person name="Rashid M.M."/>
            <person name="Khan S.A."/>
            <person name="Rahman M.S."/>
            <person name="Alam M."/>
        </authorList>
    </citation>
    <scope>NUCLEOTIDE SEQUENCE [LARGE SCALE GENOMIC DNA]</scope>
    <source>
        <strain evidence="2">cv. CVL-1</strain>
        <tissue evidence="1">Whole seedling</tissue>
    </source>
</reference>
<evidence type="ECO:0000313" key="2">
    <source>
        <dbReference type="Proteomes" id="UP000188268"/>
    </source>
</evidence>
<keyword evidence="2" id="KW-1185">Reference proteome</keyword>
<dbReference type="EMBL" id="AWWV01010870">
    <property type="protein sequence ID" value="OMO76513.1"/>
    <property type="molecule type" value="Genomic_DNA"/>
</dbReference>
<dbReference type="Gramene" id="OMO76513">
    <property type="protein sequence ID" value="OMO76513"/>
    <property type="gene ID" value="CCACVL1_15612"/>
</dbReference>
<name>A0A1R3I1R4_COCAP</name>
<comment type="caution">
    <text evidence="1">The sequence shown here is derived from an EMBL/GenBank/DDBJ whole genome shotgun (WGS) entry which is preliminary data.</text>
</comment>
<proteinExistence type="predicted"/>
<organism evidence="1 2">
    <name type="scientific">Corchorus capsularis</name>
    <name type="common">Jute</name>
    <dbReference type="NCBI Taxonomy" id="210143"/>
    <lineage>
        <taxon>Eukaryota</taxon>
        <taxon>Viridiplantae</taxon>
        <taxon>Streptophyta</taxon>
        <taxon>Embryophyta</taxon>
        <taxon>Tracheophyta</taxon>
        <taxon>Spermatophyta</taxon>
        <taxon>Magnoliopsida</taxon>
        <taxon>eudicotyledons</taxon>
        <taxon>Gunneridae</taxon>
        <taxon>Pentapetalae</taxon>
        <taxon>rosids</taxon>
        <taxon>malvids</taxon>
        <taxon>Malvales</taxon>
        <taxon>Malvaceae</taxon>
        <taxon>Grewioideae</taxon>
        <taxon>Apeibeae</taxon>
        <taxon>Corchorus</taxon>
    </lineage>
</organism>